<accession>A5FIV5</accession>
<sequence length="442" mass="51734">MKKDKISSLIRTYVREKLSPTMSDIQFVSKIYQSFNDLLGVNNCIQIGSYPRYTAIRPLHDLDILYILGDWQSSNIEPFSDLNNLADKFEKEYKNPTKYNIEITVQTHSISFRYLDDKIEVFAVDLVPALKKDQNEFKKDMFYVPEIIKQNRGQKRQEYYRTKQLNNSKIIWIKTDPLGYIEVATSLNQINEDFRKSVKFVKGWKHNCKEKNDDFKLKSFHLEQLITRDYLINPYQDIFESIFTFFTSLKKNIEQPNIPDRANANKCIDEYLSELSENQYKIINEAIDAILIALENIDLNPCIRSIIDSGFYKRKSETETYLFDQKIPILIDSSLKLDIDGFVEKFDGFRKFKANLKLANGIVDNKNSIEFKVIQNTTNAEILKWKVKNDNNSPEPRGEITDHNTYQKVETTAYLGSHYVDCFAVKNNICIARDRVNVIVKN</sequence>
<evidence type="ECO:0000313" key="2">
    <source>
        <dbReference type="EMBL" id="ABQ04864.1"/>
    </source>
</evidence>
<dbReference type="AlphaFoldDB" id="A5FIV5"/>
<feature type="domain" description="Adenylyl/Guanylyl and SMODS C-terminal sensor" evidence="1">
    <location>
        <begin position="331"/>
        <end position="441"/>
    </location>
</feature>
<dbReference type="Proteomes" id="UP000006694">
    <property type="component" value="Chromosome"/>
</dbReference>
<keyword evidence="3" id="KW-1185">Reference proteome</keyword>
<dbReference type="OrthoDB" id="1118920at2"/>
<dbReference type="Gene3D" id="3.30.460.10">
    <property type="entry name" value="Beta Polymerase, domain 2"/>
    <property type="match status" value="1"/>
</dbReference>
<dbReference type="GeneID" id="31764721"/>
<dbReference type="Pfam" id="PF18134">
    <property type="entry name" value="AGS_C"/>
    <property type="match status" value="1"/>
</dbReference>
<dbReference type="RefSeq" id="WP_012023908.1">
    <property type="nucleotide sequence ID" value="NC_009441.1"/>
</dbReference>
<dbReference type="EMBL" id="CP000685">
    <property type="protein sequence ID" value="ABQ04864.1"/>
    <property type="molecule type" value="Genomic_DNA"/>
</dbReference>
<dbReference type="HOGENOM" id="CLU_039827_0_0_10"/>
<evidence type="ECO:0000313" key="3">
    <source>
        <dbReference type="Proteomes" id="UP000006694"/>
    </source>
</evidence>
<organism evidence="2 3">
    <name type="scientific">Flavobacterium johnsoniae (strain ATCC 17061 / DSM 2064 / JCM 8514 / BCRC 14874 / CCUG 350202 / NBRC 14942 / NCIMB 11054 / UW101)</name>
    <name type="common">Cytophaga johnsonae</name>
    <dbReference type="NCBI Taxonomy" id="376686"/>
    <lineage>
        <taxon>Bacteria</taxon>
        <taxon>Pseudomonadati</taxon>
        <taxon>Bacteroidota</taxon>
        <taxon>Flavobacteriia</taxon>
        <taxon>Flavobacteriales</taxon>
        <taxon>Flavobacteriaceae</taxon>
        <taxon>Flavobacterium</taxon>
    </lineage>
</organism>
<protein>
    <recommendedName>
        <fullName evidence="1">Adenylyl/Guanylyl and SMODS C-terminal sensor domain-containing protein</fullName>
    </recommendedName>
</protein>
<dbReference type="STRING" id="376686.Fjoh_1832"/>
<dbReference type="KEGG" id="fjo:Fjoh_1832"/>
<reference evidence="2 3" key="1">
    <citation type="journal article" date="2009" name="Appl. Environ. Microbiol.">
        <title>Novel features of the polysaccharide-digesting gliding bacterium Flavobacterium johnsoniae as revealed by genome sequence analysis.</title>
        <authorList>
            <person name="McBride M.J."/>
            <person name="Xie G."/>
            <person name="Martens E.C."/>
            <person name="Lapidus A."/>
            <person name="Henrissat B."/>
            <person name="Rhodes R.G."/>
            <person name="Goltsman E."/>
            <person name="Wang W."/>
            <person name="Xu J."/>
            <person name="Hunnicutt D.W."/>
            <person name="Staroscik A.M."/>
            <person name="Hoover T.R."/>
            <person name="Cheng Y.Q."/>
            <person name="Stein J.L."/>
        </authorList>
    </citation>
    <scope>NUCLEOTIDE SEQUENCE [LARGE SCALE GENOMIC DNA]</scope>
    <source>
        <strain evidence="3">ATCC 17061 / DSM 2064 / JCM 8514 / BCRC 14874 / CCUG 350202 / NBRC 14942 / NCIMB 11054 / UW101</strain>
    </source>
</reference>
<evidence type="ECO:0000259" key="1">
    <source>
        <dbReference type="Pfam" id="PF18134"/>
    </source>
</evidence>
<gene>
    <name evidence="2" type="ordered locus">Fjoh_1832</name>
</gene>
<dbReference type="SUPFAM" id="SSF81301">
    <property type="entry name" value="Nucleotidyltransferase"/>
    <property type="match status" value="1"/>
</dbReference>
<proteinExistence type="predicted"/>
<name>A5FIV5_FLAJ1</name>
<dbReference type="eggNOG" id="COG1746">
    <property type="taxonomic scope" value="Bacteria"/>
</dbReference>
<dbReference type="InterPro" id="IPR040511">
    <property type="entry name" value="AGS_C"/>
</dbReference>
<dbReference type="InterPro" id="IPR043519">
    <property type="entry name" value="NT_sf"/>
</dbReference>